<dbReference type="Pfam" id="PF02826">
    <property type="entry name" value="2-Hacid_dh_C"/>
    <property type="match status" value="1"/>
</dbReference>
<dbReference type="InterPro" id="IPR006139">
    <property type="entry name" value="D-isomer_2_OHA_DH_cat_dom"/>
</dbReference>
<evidence type="ECO:0000256" key="3">
    <source>
        <dbReference type="ARBA" id="ARBA00023027"/>
    </source>
</evidence>
<proteinExistence type="inferred from homology"/>
<feature type="domain" description="D-isomer specific 2-hydroxyacid dehydrogenase catalytic" evidence="5">
    <location>
        <begin position="22"/>
        <end position="337"/>
    </location>
</feature>
<dbReference type="SUPFAM" id="SSF52283">
    <property type="entry name" value="Formate/glycerate dehydrogenase catalytic domain-like"/>
    <property type="match status" value="1"/>
</dbReference>
<dbReference type="GO" id="GO:0051287">
    <property type="term" value="F:NAD binding"/>
    <property type="evidence" value="ECO:0007669"/>
    <property type="project" value="InterPro"/>
</dbReference>
<evidence type="ECO:0000259" key="5">
    <source>
        <dbReference type="Pfam" id="PF00389"/>
    </source>
</evidence>
<evidence type="ECO:0000313" key="7">
    <source>
        <dbReference type="EMBL" id="HGV54707.1"/>
    </source>
</evidence>
<dbReference type="InterPro" id="IPR006140">
    <property type="entry name" value="D-isomer_DH_NAD-bd"/>
</dbReference>
<dbReference type="Gene3D" id="3.40.50.720">
    <property type="entry name" value="NAD(P)-binding Rossmann-like Domain"/>
    <property type="match status" value="2"/>
</dbReference>
<dbReference type="InterPro" id="IPR058205">
    <property type="entry name" value="D-LDH-like"/>
</dbReference>
<sequence length="346" mass="39600">MSEKIVFFEAKDWEREKFVRGMERKILTDFDDVEVEFIPMPLREDTASAFSETTVAVIYLNSIITDKVINHLPKLKYLITRTTGIDHIDVLSCHKRGIQVSNVPYYASVTVAEHVFALIFALARRMRLNFEKMQRFDFSREGLLGFDLYGKTLGVIGTGNIGSHLCRIGYGIGMKVIAYDINPSQELIERYGVSYVSLETLLSEADVITVMVPYYPKTHHLINFENIKLVKPKAMLINAARGPVVDTLALIWALENGRLQGGVALDVFEGERALLDLSYLKESLPQEVAQRALLTLHLLKFPHVIFTPHIAYYTEEAMDRLIDWIIADLKHYLQYKSSKVHFESYF</sequence>
<reference evidence="7" key="1">
    <citation type="journal article" date="2020" name="mSystems">
        <title>Genome- and Community-Level Interaction Insights into Carbon Utilization and Element Cycling Functions of Hydrothermarchaeota in Hydrothermal Sediment.</title>
        <authorList>
            <person name="Zhou Z."/>
            <person name="Liu Y."/>
            <person name="Xu W."/>
            <person name="Pan J."/>
            <person name="Luo Z.H."/>
            <person name="Li M."/>
        </authorList>
    </citation>
    <scope>NUCLEOTIDE SEQUENCE [LARGE SCALE GENOMIC DNA]</scope>
    <source>
        <strain evidence="7">SpSt-605</strain>
    </source>
</reference>
<feature type="domain" description="D-isomer specific 2-hydroxyacid dehydrogenase NAD-binding" evidence="6">
    <location>
        <begin position="116"/>
        <end position="311"/>
    </location>
</feature>
<dbReference type="SUPFAM" id="SSF51735">
    <property type="entry name" value="NAD(P)-binding Rossmann-fold domains"/>
    <property type="match status" value="1"/>
</dbReference>
<evidence type="ECO:0000259" key="6">
    <source>
        <dbReference type="Pfam" id="PF02826"/>
    </source>
</evidence>
<organism evidence="7">
    <name type="scientific">Caldimicrobium thiodismutans</name>
    <dbReference type="NCBI Taxonomy" id="1653476"/>
    <lineage>
        <taxon>Bacteria</taxon>
        <taxon>Pseudomonadati</taxon>
        <taxon>Thermodesulfobacteriota</taxon>
        <taxon>Thermodesulfobacteria</taxon>
        <taxon>Thermodesulfobacteriales</taxon>
        <taxon>Thermodesulfobacteriaceae</taxon>
        <taxon>Caldimicrobium</taxon>
    </lineage>
</organism>
<dbReference type="EMBL" id="DSZU01000022">
    <property type="protein sequence ID" value="HGV54707.1"/>
    <property type="molecule type" value="Genomic_DNA"/>
</dbReference>
<dbReference type="InterPro" id="IPR029753">
    <property type="entry name" value="D-isomer_DH_CS"/>
</dbReference>
<dbReference type="InterPro" id="IPR036291">
    <property type="entry name" value="NAD(P)-bd_dom_sf"/>
</dbReference>
<accession>A0A832LVJ7</accession>
<dbReference type="PROSITE" id="PS00671">
    <property type="entry name" value="D_2_HYDROXYACID_DH_3"/>
    <property type="match status" value="1"/>
</dbReference>
<comment type="caution">
    <text evidence="7">The sequence shown here is derived from an EMBL/GenBank/DDBJ whole genome shotgun (WGS) entry which is preliminary data.</text>
</comment>
<comment type="similarity">
    <text evidence="1 4">Belongs to the D-isomer specific 2-hydroxyacid dehydrogenase family.</text>
</comment>
<evidence type="ECO:0000256" key="2">
    <source>
        <dbReference type="ARBA" id="ARBA00023002"/>
    </source>
</evidence>
<evidence type="ECO:0000256" key="1">
    <source>
        <dbReference type="ARBA" id="ARBA00005854"/>
    </source>
</evidence>
<dbReference type="AlphaFoldDB" id="A0A832LVJ7"/>
<name>A0A832LVJ7_9BACT</name>
<dbReference type="PROSITE" id="PS00065">
    <property type="entry name" value="D_2_HYDROXYACID_DH_1"/>
    <property type="match status" value="1"/>
</dbReference>
<dbReference type="InterPro" id="IPR029752">
    <property type="entry name" value="D-isomer_DH_CS1"/>
</dbReference>
<dbReference type="GO" id="GO:0008720">
    <property type="term" value="F:D-lactate dehydrogenase (NAD+) activity"/>
    <property type="evidence" value="ECO:0007669"/>
    <property type="project" value="TreeGrafter"/>
</dbReference>
<evidence type="ECO:0000256" key="4">
    <source>
        <dbReference type="RuleBase" id="RU003719"/>
    </source>
</evidence>
<keyword evidence="2 4" id="KW-0560">Oxidoreductase</keyword>
<dbReference type="PANTHER" id="PTHR43026:SF1">
    <property type="entry name" value="2-HYDROXYACID DEHYDROGENASE HOMOLOG 1-RELATED"/>
    <property type="match status" value="1"/>
</dbReference>
<keyword evidence="3" id="KW-0520">NAD</keyword>
<protein>
    <submittedName>
        <fullName evidence="7">Hydroxyacid dehydrogenase</fullName>
    </submittedName>
</protein>
<dbReference type="PANTHER" id="PTHR43026">
    <property type="entry name" value="2-HYDROXYACID DEHYDROGENASE HOMOLOG 1-RELATED"/>
    <property type="match status" value="1"/>
</dbReference>
<gene>
    <name evidence="7" type="ORF">ENT73_01280</name>
</gene>
<dbReference type="Pfam" id="PF00389">
    <property type="entry name" value="2-Hacid_dh"/>
    <property type="match status" value="1"/>
</dbReference>